<dbReference type="PANTHER" id="PTHR31310:SF7">
    <property type="entry name" value="PA-PHOSPHATASE RELATED-FAMILY PROTEIN DDB_G0268928"/>
    <property type="match status" value="1"/>
</dbReference>
<dbReference type="EMBL" id="MFIZ01000024">
    <property type="protein sequence ID" value="OGG11555.1"/>
    <property type="molecule type" value="Genomic_DNA"/>
</dbReference>
<sequence length="321" mass="37260">MPKKITTMQVKTEEKSPMGALNVLLYAIPIVYIIGVSGYMLWHRAWVSPDQFFAFAIFATLLLGRIRQFVLDWIPMLLLLFGYEYLRGIVPILSLRPHIFPMIYADQFLFGSIPTIQLQASLFTQSVNRWYDYVAVLLYISHFVIPMIVAFLFWLFDRKHFKHFTAAFLVLSYLAFATYVVFPAMPPWMASDMGYLPPLSKIMDQVLGSFSHPISVPSIYRFFGANLVAAVPSLHAAYPWLIFLYVYKKFRKLAVFTLPYVLGVWFSVVYLGEHYVVDVIIGVLYASAAFIVIAYFEKRQRKYELRKAYLENILNRLTIKN</sequence>
<keyword evidence="4 5" id="KW-0472">Membrane</keyword>
<feature type="domain" description="Inositolphosphotransferase Aur1/Ipt1" evidence="6">
    <location>
        <begin position="127"/>
        <end position="291"/>
    </location>
</feature>
<dbReference type="Pfam" id="PF14378">
    <property type="entry name" value="PAP2_3"/>
    <property type="match status" value="1"/>
</dbReference>
<feature type="transmembrane region" description="Helical" evidence="5">
    <location>
        <begin position="219"/>
        <end position="246"/>
    </location>
</feature>
<feature type="transmembrane region" description="Helical" evidence="5">
    <location>
        <begin position="277"/>
        <end position="296"/>
    </location>
</feature>
<evidence type="ECO:0000256" key="5">
    <source>
        <dbReference type="SAM" id="Phobius"/>
    </source>
</evidence>
<evidence type="ECO:0000313" key="7">
    <source>
        <dbReference type="EMBL" id="OGG11555.1"/>
    </source>
</evidence>
<dbReference type="AlphaFoldDB" id="A0A1F5ZGU4"/>
<dbReference type="PANTHER" id="PTHR31310">
    <property type="match status" value="1"/>
</dbReference>
<dbReference type="InterPro" id="IPR026841">
    <property type="entry name" value="Aur1/Ipt1"/>
</dbReference>
<name>A0A1F5ZGU4_9BACT</name>
<dbReference type="STRING" id="1798370.A2Z00_04955"/>
<accession>A0A1F5ZGU4</accession>
<evidence type="ECO:0000256" key="2">
    <source>
        <dbReference type="ARBA" id="ARBA00022692"/>
    </source>
</evidence>
<keyword evidence="2 5" id="KW-0812">Transmembrane</keyword>
<feature type="transmembrane region" description="Helical" evidence="5">
    <location>
        <begin position="48"/>
        <end position="66"/>
    </location>
</feature>
<organism evidence="7 8">
    <name type="scientific">Candidatus Gottesmanbacteria bacterium RBG_13_45_10</name>
    <dbReference type="NCBI Taxonomy" id="1798370"/>
    <lineage>
        <taxon>Bacteria</taxon>
        <taxon>Candidatus Gottesmaniibacteriota</taxon>
    </lineage>
</organism>
<reference evidence="7 8" key="1">
    <citation type="journal article" date="2016" name="Nat. Commun.">
        <title>Thousands of microbial genomes shed light on interconnected biogeochemical processes in an aquifer system.</title>
        <authorList>
            <person name="Anantharaman K."/>
            <person name="Brown C.T."/>
            <person name="Hug L.A."/>
            <person name="Sharon I."/>
            <person name="Castelle C.J."/>
            <person name="Probst A.J."/>
            <person name="Thomas B.C."/>
            <person name="Singh A."/>
            <person name="Wilkins M.J."/>
            <person name="Karaoz U."/>
            <person name="Brodie E.L."/>
            <person name="Williams K.H."/>
            <person name="Hubbard S.S."/>
            <person name="Banfield J.F."/>
        </authorList>
    </citation>
    <scope>NUCLEOTIDE SEQUENCE [LARGE SCALE GENOMIC DNA]</scope>
</reference>
<evidence type="ECO:0000313" key="8">
    <source>
        <dbReference type="Proteomes" id="UP000177268"/>
    </source>
</evidence>
<evidence type="ECO:0000256" key="1">
    <source>
        <dbReference type="ARBA" id="ARBA00004141"/>
    </source>
</evidence>
<gene>
    <name evidence="7" type="ORF">A2Z00_04955</name>
</gene>
<comment type="subcellular location">
    <subcellularLocation>
        <location evidence="1">Membrane</location>
        <topology evidence="1">Multi-pass membrane protein</topology>
    </subcellularLocation>
</comment>
<keyword evidence="3 5" id="KW-1133">Transmembrane helix</keyword>
<evidence type="ECO:0000256" key="4">
    <source>
        <dbReference type="ARBA" id="ARBA00023136"/>
    </source>
</evidence>
<dbReference type="CDD" id="cd03386">
    <property type="entry name" value="PAP2_Aur1_like"/>
    <property type="match status" value="1"/>
</dbReference>
<comment type="caution">
    <text evidence="7">The sequence shown here is derived from an EMBL/GenBank/DDBJ whole genome shotgun (WGS) entry which is preliminary data.</text>
</comment>
<feature type="transmembrane region" description="Helical" evidence="5">
    <location>
        <begin position="73"/>
        <end position="93"/>
    </location>
</feature>
<evidence type="ECO:0000259" key="6">
    <source>
        <dbReference type="Pfam" id="PF14378"/>
    </source>
</evidence>
<dbReference type="SUPFAM" id="SSF48317">
    <property type="entry name" value="Acid phosphatase/Vanadium-dependent haloperoxidase"/>
    <property type="match status" value="1"/>
</dbReference>
<evidence type="ECO:0000256" key="3">
    <source>
        <dbReference type="ARBA" id="ARBA00022989"/>
    </source>
</evidence>
<feature type="transmembrane region" description="Helical" evidence="5">
    <location>
        <begin position="133"/>
        <end position="156"/>
    </location>
</feature>
<dbReference type="Proteomes" id="UP000177268">
    <property type="component" value="Unassembled WGS sequence"/>
</dbReference>
<dbReference type="InterPro" id="IPR052185">
    <property type="entry name" value="IPC_Synthase-Related"/>
</dbReference>
<feature type="transmembrane region" description="Helical" evidence="5">
    <location>
        <begin position="21"/>
        <end position="42"/>
    </location>
</feature>
<dbReference type="GO" id="GO:0016020">
    <property type="term" value="C:membrane"/>
    <property type="evidence" value="ECO:0007669"/>
    <property type="project" value="UniProtKB-SubCell"/>
</dbReference>
<dbReference type="Gene3D" id="1.20.144.10">
    <property type="entry name" value="Phosphatidic acid phosphatase type 2/haloperoxidase"/>
    <property type="match status" value="1"/>
</dbReference>
<feature type="transmembrane region" description="Helical" evidence="5">
    <location>
        <begin position="253"/>
        <end position="271"/>
    </location>
</feature>
<protein>
    <recommendedName>
        <fullName evidence="6">Inositolphosphotransferase Aur1/Ipt1 domain-containing protein</fullName>
    </recommendedName>
</protein>
<feature type="transmembrane region" description="Helical" evidence="5">
    <location>
        <begin position="163"/>
        <end position="182"/>
    </location>
</feature>
<dbReference type="InterPro" id="IPR036938">
    <property type="entry name" value="PAP2/HPO_sf"/>
</dbReference>
<proteinExistence type="predicted"/>